<keyword evidence="2" id="KW-1185">Reference proteome</keyword>
<evidence type="ECO:0000313" key="1">
    <source>
        <dbReference type="EMBL" id="AFM26464.1"/>
    </source>
</evidence>
<accession>I4CA73</accession>
<name>I4CA73_DESTA</name>
<dbReference type="Proteomes" id="UP000006055">
    <property type="component" value="Chromosome"/>
</dbReference>
<proteinExistence type="predicted"/>
<gene>
    <name evidence="1" type="ordered locus">Desti_3822</name>
</gene>
<sequence>MSEKSSDAVEWAYNRYIKGNPERKASFEEASRQSDLAQQIYDIRNKLRMTREDLAEFSGLTPEIIEDIEESDYSGDWDETTTLINKAFRAWVSEVIIPVARMNPDDYSVKAVNA</sequence>
<dbReference type="eggNOG" id="COG0776">
    <property type="taxonomic scope" value="Bacteria"/>
</dbReference>
<dbReference type="STRING" id="706587.Desti_3822"/>
<dbReference type="RefSeq" id="WP_014811590.1">
    <property type="nucleotide sequence ID" value="NC_018025.1"/>
</dbReference>
<dbReference type="InterPro" id="IPR010982">
    <property type="entry name" value="Lambda_DNA-bd_dom_sf"/>
</dbReference>
<evidence type="ECO:0000313" key="2">
    <source>
        <dbReference type="Proteomes" id="UP000006055"/>
    </source>
</evidence>
<dbReference type="HOGENOM" id="CLU_2117101_0_0_7"/>
<reference evidence="2" key="1">
    <citation type="submission" date="2012-06" db="EMBL/GenBank/DDBJ databases">
        <title>Complete sequence of chromosome of Desulfomonile tiedjei DSM 6799.</title>
        <authorList>
            <person name="Lucas S."/>
            <person name="Copeland A."/>
            <person name="Lapidus A."/>
            <person name="Glavina del Rio T."/>
            <person name="Dalin E."/>
            <person name="Tice H."/>
            <person name="Bruce D."/>
            <person name="Goodwin L."/>
            <person name="Pitluck S."/>
            <person name="Peters L."/>
            <person name="Ovchinnikova G."/>
            <person name="Zeytun A."/>
            <person name="Lu M."/>
            <person name="Kyrpides N."/>
            <person name="Mavromatis K."/>
            <person name="Ivanova N."/>
            <person name="Brettin T."/>
            <person name="Detter J.C."/>
            <person name="Han C."/>
            <person name="Larimer F."/>
            <person name="Land M."/>
            <person name="Hauser L."/>
            <person name="Markowitz V."/>
            <person name="Cheng J.-F."/>
            <person name="Hugenholtz P."/>
            <person name="Woyke T."/>
            <person name="Wu D."/>
            <person name="Spring S."/>
            <person name="Schroeder M."/>
            <person name="Brambilla E."/>
            <person name="Klenk H.-P."/>
            <person name="Eisen J.A."/>
        </authorList>
    </citation>
    <scope>NUCLEOTIDE SEQUENCE [LARGE SCALE GENOMIC DNA]</scope>
    <source>
        <strain evidence="2">ATCC 49306 / DSM 6799 / DCB-1</strain>
    </source>
</reference>
<protein>
    <submittedName>
        <fullName evidence="1">Uncharacterized protein</fullName>
    </submittedName>
</protein>
<dbReference type="KEGG" id="dti:Desti_3822"/>
<organism evidence="1 2">
    <name type="scientific">Desulfomonile tiedjei (strain ATCC 49306 / DSM 6799 / DCB-1)</name>
    <dbReference type="NCBI Taxonomy" id="706587"/>
    <lineage>
        <taxon>Bacteria</taxon>
        <taxon>Pseudomonadati</taxon>
        <taxon>Thermodesulfobacteriota</taxon>
        <taxon>Desulfomonilia</taxon>
        <taxon>Desulfomonilales</taxon>
        <taxon>Desulfomonilaceae</taxon>
        <taxon>Desulfomonile</taxon>
    </lineage>
</organism>
<dbReference type="GO" id="GO:0003677">
    <property type="term" value="F:DNA binding"/>
    <property type="evidence" value="ECO:0007669"/>
    <property type="project" value="InterPro"/>
</dbReference>
<dbReference type="SUPFAM" id="SSF47413">
    <property type="entry name" value="lambda repressor-like DNA-binding domains"/>
    <property type="match status" value="1"/>
</dbReference>
<dbReference type="AlphaFoldDB" id="I4CA73"/>
<dbReference type="OrthoDB" id="572992at2"/>
<dbReference type="EMBL" id="CP003360">
    <property type="protein sequence ID" value="AFM26464.1"/>
    <property type="molecule type" value="Genomic_DNA"/>
</dbReference>